<dbReference type="PANTHER" id="PTHR45953">
    <property type="entry name" value="IDURONATE 2-SULFATASE"/>
    <property type="match status" value="1"/>
</dbReference>
<evidence type="ECO:0000256" key="4">
    <source>
        <dbReference type="ARBA" id="ARBA00022729"/>
    </source>
</evidence>
<dbReference type="SUPFAM" id="SSF53649">
    <property type="entry name" value="Alkaline phosphatase-like"/>
    <property type="match status" value="1"/>
</dbReference>
<dbReference type="CDD" id="cd16030">
    <property type="entry name" value="iduronate-2-sulfatase"/>
    <property type="match status" value="1"/>
</dbReference>
<proteinExistence type="inferred from homology"/>
<name>A0A1G6RH17_NIADE</name>
<dbReference type="PROSITE" id="PS00523">
    <property type="entry name" value="SULFATASE_1"/>
    <property type="match status" value="1"/>
</dbReference>
<dbReference type="GO" id="GO:0046872">
    <property type="term" value="F:metal ion binding"/>
    <property type="evidence" value="ECO:0007669"/>
    <property type="project" value="UniProtKB-KW"/>
</dbReference>
<reference evidence="9" key="1">
    <citation type="submission" date="2016-10" db="EMBL/GenBank/DDBJ databases">
        <authorList>
            <person name="Varghese N."/>
            <person name="Submissions S."/>
        </authorList>
    </citation>
    <scope>NUCLEOTIDE SEQUENCE [LARGE SCALE GENOMIC DNA]</scope>
    <source>
        <strain evidence="9">DSM 25811 / CCM 8410 / LMG 26954 / E90</strain>
    </source>
</reference>
<dbReference type="GO" id="GO:0005737">
    <property type="term" value="C:cytoplasm"/>
    <property type="evidence" value="ECO:0007669"/>
    <property type="project" value="TreeGrafter"/>
</dbReference>
<evidence type="ECO:0000256" key="2">
    <source>
        <dbReference type="ARBA" id="ARBA00008779"/>
    </source>
</evidence>
<keyword evidence="9" id="KW-1185">Reference proteome</keyword>
<dbReference type="STRING" id="1285928.SAMN04487894_105279"/>
<dbReference type="InterPro" id="IPR000917">
    <property type="entry name" value="Sulfatase_N"/>
</dbReference>
<evidence type="ECO:0000313" key="8">
    <source>
        <dbReference type="EMBL" id="SDD03848.1"/>
    </source>
</evidence>
<dbReference type="Pfam" id="PF00884">
    <property type="entry name" value="Sulfatase"/>
    <property type="match status" value="1"/>
</dbReference>
<dbReference type="EMBL" id="FMZO01000005">
    <property type="protein sequence ID" value="SDD03848.1"/>
    <property type="molecule type" value="Genomic_DNA"/>
</dbReference>
<keyword evidence="4" id="KW-0732">Signal</keyword>
<dbReference type="InterPro" id="IPR024607">
    <property type="entry name" value="Sulfatase_CS"/>
</dbReference>
<gene>
    <name evidence="8" type="ORF">SAMN04487894_105279</name>
</gene>
<evidence type="ECO:0000256" key="3">
    <source>
        <dbReference type="ARBA" id="ARBA00022723"/>
    </source>
</evidence>
<evidence type="ECO:0000259" key="7">
    <source>
        <dbReference type="Pfam" id="PF00884"/>
    </source>
</evidence>
<feature type="domain" description="Sulfatase N-terminal" evidence="7">
    <location>
        <begin position="57"/>
        <end position="400"/>
    </location>
</feature>
<protein>
    <submittedName>
        <fullName evidence="8">Arylsulfatase A</fullName>
    </submittedName>
</protein>
<evidence type="ECO:0000256" key="1">
    <source>
        <dbReference type="ARBA" id="ARBA00001913"/>
    </source>
</evidence>
<dbReference type="Gene3D" id="3.40.720.10">
    <property type="entry name" value="Alkaline Phosphatase, subunit A"/>
    <property type="match status" value="1"/>
</dbReference>
<keyword evidence="5" id="KW-0378">Hydrolase</keyword>
<dbReference type="AlphaFoldDB" id="A0A1G6RH17"/>
<dbReference type="InterPro" id="IPR017850">
    <property type="entry name" value="Alkaline_phosphatase_core_sf"/>
</dbReference>
<evidence type="ECO:0000256" key="6">
    <source>
        <dbReference type="ARBA" id="ARBA00022837"/>
    </source>
</evidence>
<sequence length="514" mass="58156">MIRLVKNRPYVKRVQRDACFLRPGRRLHARFRPVILFLLTFLCTGALSTSAQQKKMNVLFIIADDLNCDLGTYGHYLVKSPNIDRLAKEGMQFTNAFCNFPLCGPSRASMMTGLYPDQTGHYKLRDYIRQHVPNVITLSQNFMRQGYTAARVGKIYHYDNPKGIGTPGNDDSASWNERYYPRGIDRDLEDKIFSLKPGAFGATLSWLAAEGNDEDHTDGKVALKAIELLKKYKDENQPFFLGVGFYKPHTPFVAPAKYFDLYDVNDIKLPRIDNNYFSTLPKPAVAGLQYYKEQLNMPDSLARRAIQGYYATISFLDAQVGKVLQALDSLGLKENTIIVFTSDHGYHLGEHEYYQKNTLFENSDRIPMIVSYQGMKQKGTVSRSIIEIIDLYPTLSDLAGLKVPAYVVGYSFKSILKSPGQKTRNSALSQMSGGYTLRTPDYRYTRWGKGGKGMIELYDRVKDPGEMKNLANDVSYEKLIGQLDGQLKERIQKAAVPPKGLTVFKKAGDDKNVH</sequence>
<organism evidence="8 9">
    <name type="scientific">Niabella drilacis (strain DSM 25811 / CCM 8410 / CCUG 62505 / LMG 26954 / E90)</name>
    <dbReference type="NCBI Taxonomy" id="1285928"/>
    <lineage>
        <taxon>Bacteria</taxon>
        <taxon>Pseudomonadati</taxon>
        <taxon>Bacteroidota</taxon>
        <taxon>Chitinophagia</taxon>
        <taxon>Chitinophagales</taxon>
        <taxon>Chitinophagaceae</taxon>
        <taxon>Niabella</taxon>
    </lineage>
</organism>
<dbReference type="InterPro" id="IPR035874">
    <property type="entry name" value="IDS"/>
</dbReference>
<dbReference type="PANTHER" id="PTHR45953:SF1">
    <property type="entry name" value="IDURONATE 2-SULFATASE"/>
    <property type="match status" value="1"/>
</dbReference>
<comment type="similarity">
    <text evidence="2">Belongs to the sulfatase family.</text>
</comment>
<evidence type="ECO:0000313" key="9">
    <source>
        <dbReference type="Proteomes" id="UP000198757"/>
    </source>
</evidence>
<keyword evidence="3" id="KW-0479">Metal-binding</keyword>
<evidence type="ECO:0000256" key="5">
    <source>
        <dbReference type="ARBA" id="ARBA00022801"/>
    </source>
</evidence>
<dbReference type="GO" id="GO:0004423">
    <property type="term" value="F:iduronate-2-sulfatase activity"/>
    <property type="evidence" value="ECO:0007669"/>
    <property type="project" value="InterPro"/>
</dbReference>
<comment type="cofactor">
    <cofactor evidence="1">
        <name>Ca(2+)</name>
        <dbReference type="ChEBI" id="CHEBI:29108"/>
    </cofactor>
</comment>
<keyword evidence="6" id="KW-0106">Calcium</keyword>
<accession>A0A1G6RH17</accession>
<dbReference type="Proteomes" id="UP000198757">
    <property type="component" value="Unassembled WGS sequence"/>
</dbReference>